<sequence>MAHETGTASSETDLLQKLDAFLTGNAQLRATGEQWQRLYDHTTPAGDTEEASRAIVWQAPGASGGDRIYIGAYTQSVSVSSTYNLCFCGGSMFSAAGVMYDDMHSGFINFSQDVVLFADRRNFHYWFFASGRRVIVVTGVNTIYSSAYCGFMLPVVNPQEYPYPLVIAGSASDKALRYSDTTDAHSSIVDPRKKNFWLLYPDQGWRDIYGRTYSYGSVGADSRYLTPNGAMRYQSGILNTLTALQSSPGDHYPLFPVEIRSLEDSGVNFLGALDGVFWLPGVGRSSEDTISSADGHQYVVFQNGFRITPCDYFAVEVS</sequence>
<gene>
    <name evidence="1" type="ORF">DOI44_13940</name>
</gene>
<dbReference type="Proteomes" id="UP000839597">
    <property type="component" value="Unassembled WGS sequence"/>
</dbReference>
<accession>A0A5U8J8Y1</accession>
<name>A0A5U8J8Y1_SALET</name>
<proteinExistence type="predicted"/>
<comment type="caution">
    <text evidence="1">The sequence shown here is derived from an EMBL/GenBank/DDBJ whole genome shotgun (WGS) entry which is preliminary data.</text>
</comment>
<evidence type="ECO:0000313" key="1">
    <source>
        <dbReference type="EMBL" id="EBR8434104.1"/>
    </source>
</evidence>
<dbReference type="EMBL" id="AAGTPA010000014">
    <property type="protein sequence ID" value="EBR8434104.1"/>
    <property type="molecule type" value="Genomic_DNA"/>
</dbReference>
<organism evidence="1">
    <name type="scientific">Salmonella enterica subsp. enterica serovar Panama</name>
    <dbReference type="NCBI Taxonomy" id="29472"/>
    <lineage>
        <taxon>Bacteria</taxon>
        <taxon>Pseudomonadati</taxon>
        <taxon>Pseudomonadota</taxon>
        <taxon>Gammaproteobacteria</taxon>
        <taxon>Enterobacterales</taxon>
        <taxon>Enterobacteriaceae</taxon>
        <taxon>Salmonella</taxon>
    </lineage>
</organism>
<dbReference type="AlphaFoldDB" id="A0A5U8J8Y1"/>
<reference evidence="1" key="1">
    <citation type="submission" date="2018-06" db="EMBL/GenBank/DDBJ databases">
        <authorList>
            <person name="Ashton P.M."/>
            <person name="Dallman T."/>
            <person name="Nair S."/>
            <person name="De Pinna E."/>
            <person name="Peters T."/>
            <person name="Grant K."/>
        </authorList>
    </citation>
    <scope>NUCLEOTIDE SEQUENCE [LARGE SCALE GENOMIC DNA]</scope>
    <source>
        <strain evidence="1">449454</strain>
    </source>
</reference>
<protein>
    <submittedName>
        <fullName evidence="1">Uncharacterized protein</fullName>
    </submittedName>
</protein>